<evidence type="ECO:0000313" key="6">
    <source>
        <dbReference type="Proteomes" id="UP001149163"/>
    </source>
</evidence>
<dbReference type="AlphaFoldDB" id="A0A9W9HLZ0"/>
<protein>
    <recommendedName>
        <fullName evidence="7">Ankyrin repeat protein</fullName>
    </recommendedName>
</protein>
<dbReference type="Pfam" id="PF00023">
    <property type="entry name" value="Ank"/>
    <property type="match status" value="1"/>
</dbReference>
<dbReference type="PROSITE" id="PS50088">
    <property type="entry name" value="ANK_REPEAT"/>
    <property type="match status" value="1"/>
</dbReference>
<accession>A0A9W9HLZ0</accession>
<dbReference type="EMBL" id="JAPQKN010000008">
    <property type="protein sequence ID" value="KAJ5151183.1"/>
    <property type="molecule type" value="Genomic_DNA"/>
</dbReference>
<dbReference type="PANTHER" id="PTHR24180">
    <property type="entry name" value="CYCLIN-DEPENDENT KINASE INHIBITOR 2C-RELATED"/>
    <property type="match status" value="1"/>
</dbReference>
<reference evidence="5" key="2">
    <citation type="journal article" date="2023" name="IMA Fungus">
        <title>Comparative genomic study of the Penicillium genus elucidates a diverse pangenome and 15 lateral gene transfer events.</title>
        <authorList>
            <person name="Petersen C."/>
            <person name="Sorensen T."/>
            <person name="Nielsen M.R."/>
            <person name="Sondergaard T.E."/>
            <person name="Sorensen J.L."/>
            <person name="Fitzpatrick D.A."/>
            <person name="Frisvad J.C."/>
            <person name="Nielsen K.L."/>
        </authorList>
    </citation>
    <scope>NUCLEOTIDE SEQUENCE</scope>
    <source>
        <strain evidence="5">IBT 26290</strain>
    </source>
</reference>
<evidence type="ECO:0000256" key="2">
    <source>
        <dbReference type="ARBA" id="ARBA00023043"/>
    </source>
</evidence>
<evidence type="ECO:0000256" key="3">
    <source>
        <dbReference type="PROSITE-ProRule" id="PRU00023"/>
    </source>
</evidence>
<keyword evidence="6" id="KW-1185">Reference proteome</keyword>
<keyword evidence="1" id="KW-0677">Repeat</keyword>
<name>A0A9W9HLZ0_9EURO</name>
<dbReference type="InterPro" id="IPR002110">
    <property type="entry name" value="Ankyrin_rpt"/>
</dbReference>
<feature type="region of interest" description="Disordered" evidence="4">
    <location>
        <begin position="369"/>
        <end position="403"/>
    </location>
</feature>
<reference evidence="5" key="1">
    <citation type="submission" date="2022-11" db="EMBL/GenBank/DDBJ databases">
        <authorList>
            <person name="Petersen C."/>
        </authorList>
    </citation>
    <scope>NUCLEOTIDE SEQUENCE</scope>
    <source>
        <strain evidence="5">IBT 26290</strain>
    </source>
</reference>
<dbReference type="Gene3D" id="1.25.40.20">
    <property type="entry name" value="Ankyrin repeat-containing domain"/>
    <property type="match status" value="3"/>
</dbReference>
<dbReference type="SMART" id="SM00248">
    <property type="entry name" value="ANK"/>
    <property type="match status" value="6"/>
</dbReference>
<dbReference type="OrthoDB" id="21416at2759"/>
<evidence type="ECO:0000313" key="5">
    <source>
        <dbReference type="EMBL" id="KAJ5151183.1"/>
    </source>
</evidence>
<dbReference type="PROSITE" id="PS50297">
    <property type="entry name" value="ANK_REP_REGION"/>
    <property type="match status" value="1"/>
</dbReference>
<dbReference type="InterPro" id="IPR036770">
    <property type="entry name" value="Ankyrin_rpt-contain_sf"/>
</dbReference>
<organism evidence="5 6">
    <name type="scientific">Penicillium canariense</name>
    <dbReference type="NCBI Taxonomy" id="189055"/>
    <lineage>
        <taxon>Eukaryota</taxon>
        <taxon>Fungi</taxon>
        <taxon>Dikarya</taxon>
        <taxon>Ascomycota</taxon>
        <taxon>Pezizomycotina</taxon>
        <taxon>Eurotiomycetes</taxon>
        <taxon>Eurotiomycetidae</taxon>
        <taxon>Eurotiales</taxon>
        <taxon>Aspergillaceae</taxon>
        <taxon>Penicillium</taxon>
    </lineage>
</organism>
<sequence>MNGQNLLHVAASAREGNIVGFMIDRYREAEKLNLVLNQPDQDGCTPLHVACKSGSKESVWLLAEAGAKIDIRDNAGRTPLETCQQLIDEVAQNSAGSFARQPNYHYHPYQHGKFGSEPNSQTNDGGQMVEITHFLGQAVGQAPPLRGDYMPDPKKHVRYRECLYTEIIRKGDYGVFQRFIEQGMDFAPIKDRSTLDPLTLVADGGYTFLFDMVAQSFPDKSWLMGNKVAPPYFLTAVMTTEPNMPIIRLLVEKFGADVNVTKSGSTTIWDGECGNCEFGALHIIARGYVWWHKEVLKYLLEKGADPNLTDESGLSPLDEKIEDPEVVDLLVRYGGKPNRPDRSRALCKAIEDRNLQAVRDILDFGQDPNFRLPEQTQPSDPSFGIGAPEKTSRGHSKRSPRYSGIREGYPLELAAAGNFDEDRVHRALPIVNLLLEYGADPFKQSKRDEKRTILHQLLVESEYLTICEPFLNQKGLNLETRDSYGDTLIPGSLQAPESVHEKLHAIRALHGAPPERCRYQCHERPRRQRSTYLCVSL</sequence>
<keyword evidence="2 3" id="KW-0040">ANK repeat</keyword>
<dbReference type="InterPro" id="IPR051637">
    <property type="entry name" value="Ank_repeat_dom-contain_49"/>
</dbReference>
<dbReference type="Pfam" id="PF12796">
    <property type="entry name" value="Ank_2"/>
    <property type="match status" value="1"/>
</dbReference>
<evidence type="ECO:0000256" key="1">
    <source>
        <dbReference type="ARBA" id="ARBA00022737"/>
    </source>
</evidence>
<dbReference type="PRINTS" id="PR01415">
    <property type="entry name" value="ANKYRIN"/>
</dbReference>
<evidence type="ECO:0000256" key="4">
    <source>
        <dbReference type="SAM" id="MobiDB-lite"/>
    </source>
</evidence>
<dbReference type="SUPFAM" id="SSF48403">
    <property type="entry name" value="Ankyrin repeat"/>
    <property type="match status" value="2"/>
</dbReference>
<gene>
    <name evidence="5" type="ORF">N7482_010435</name>
</gene>
<dbReference type="Proteomes" id="UP001149163">
    <property type="component" value="Unassembled WGS sequence"/>
</dbReference>
<dbReference type="RefSeq" id="XP_056538516.1">
    <property type="nucleotide sequence ID" value="XM_056692559.1"/>
</dbReference>
<comment type="caution">
    <text evidence="5">The sequence shown here is derived from an EMBL/GenBank/DDBJ whole genome shotgun (WGS) entry which is preliminary data.</text>
</comment>
<dbReference type="GeneID" id="81431735"/>
<dbReference type="PANTHER" id="PTHR24180:SF45">
    <property type="entry name" value="POLY [ADP-RIBOSE] POLYMERASE TANKYRASE"/>
    <property type="match status" value="1"/>
</dbReference>
<feature type="repeat" description="ANK" evidence="3">
    <location>
        <begin position="42"/>
        <end position="74"/>
    </location>
</feature>
<evidence type="ECO:0008006" key="7">
    <source>
        <dbReference type="Google" id="ProtNLM"/>
    </source>
</evidence>
<proteinExistence type="predicted"/>